<evidence type="ECO:0000256" key="1">
    <source>
        <dbReference type="SAM" id="MobiDB-lite"/>
    </source>
</evidence>
<evidence type="ECO:0000313" key="3">
    <source>
        <dbReference type="Proteomes" id="UP000735302"/>
    </source>
</evidence>
<feature type="compositionally biased region" description="Acidic residues" evidence="1">
    <location>
        <begin position="181"/>
        <end position="239"/>
    </location>
</feature>
<dbReference type="AlphaFoldDB" id="A0AAV3Y9A5"/>
<dbReference type="Proteomes" id="UP000735302">
    <property type="component" value="Unassembled WGS sequence"/>
</dbReference>
<organism evidence="2 3">
    <name type="scientific">Plakobranchus ocellatus</name>
    <dbReference type="NCBI Taxonomy" id="259542"/>
    <lineage>
        <taxon>Eukaryota</taxon>
        <taxon>Metazoa</taxon>
        <taxon>Spiralia</taxon>
        <taxon>Lophotrochozoa</taxon>
        <taxon>Mollusca</taxon>
        <taxon>Gastropoda</taxon>
        <taxon>Heterobranchia</taxon>
        <taxon>Euthyneura</taxon>
        <taxon>Panpulmonata</taxon>
        <taxon>Sacoglossa</taxon>
        <taxon>Placobranchoidea</taxon>
        <taxon>Plakobranchidae</taxon>
        <taxon>Plakobranchus</taxon>
    </lineage>
</organism>
<proteinExistence type="predicted"/>
<comment type="caution">
    <text evidence="2">The sequence shown here is derived from an EMBL/GenBank/DDBJ whole genome shotgun (WGS) entry which is preliminary data.</text>
</comment>
<name>A0AAV3Y9A5_9GAST</name>
<feature type="region of interest" description="Disordered" evidence="1">
    <location>
        <begin position="181"/>
        <end position="251"/>
    </location>
</feature>
<dbReference type="EMBL" id="BLXT01000597">
    <property type="protein sequence ID" value="GFN78711.1"/>
    <property type="molecule type" value="Genomic_DNA"/>
</dbReference>
<gene>
    <name evidence="2" type="ORF">PoB_000521700</name>
</gene>
<accession>A0AAV3Y9A5</accession>
<keyword evidence="3" id="KW-1185">Reference proteome</keyword>
<reference evidence="2 3" key="1">
    <citation type="journal article" date="2021" name="Elife">
        <title>Chloroplast acquisition without the gene transfer in kleptoplastic sea slugs, Plakobranchus ocellatus.</title>
        <authorList>
            <person name="Maeda T."/>
            <person name="Takahashi S."/>
            <person name="Yoshida T."/>
            <person name="Shimamura S."/>
            <person name="Takaki Y."/>
            <person name="Nagai Y."/>
            <person name="Toyoda A."/>
            <person name="Suzuki Y."/>
            <person name="Arimoto A."/>
            <person name="Ishii H."/>
            <person name="Satoh N."/>
            <person name="Nishiyama T."/>
            <person name="Hasebe M."/>
            <person name="Maruyama T."/>
            <person name="Minagawa J."/>
            <person name="Obokata J."/>
            <person name="Shigenobu S."/>
        </authorList>
    </citation>
    <scope>NUCLEOTIDE SEQUENCE [LARGE SCALE GENOMIC DNA]</scope>
</reference>
<evidence type="ECO:0000313" key="2">
    <source>
        <dbReference type="EMBL" id="GFN78711.1"/>
    </source>
</evidence>
<sequence>MKTGSKTLVYMKDLLVSNFKTTAKSLGSWCPISDRVVVAKLVAKPLKLGIIQLYSPTSDSEDEEEKSLEIMIIRGHFNGNDGDERVDDVVGPNGIGTVNELGNSPFLVGHLIISQAEAQEFTKHHNIGSREQASACQPYFLALNYQSQPSDVHQAQSLQATIPPTLTAASTAAAVIAADAQDDNDDDYAQNDGGDDAQDDGGDDDAQDDGNDDDAQDDGDNDDAQDDGDHDDAQDDGDDNDAKNDGDDDDA</sequence>
<protein>
    <submittedName>
        <fullName evidence="2">Halomucin</fullName>
    </submittedName>
</protein>